<comment type="caution">
    <text evidence="10">The sequence shown here is derived from an EMBL/GenBank/DDBJ whole genome shotgun (WGS) entry which is preliminary data.</text>
</comment>
<dbReference type="Pfam" id="PF23023">
    <property type="entry name" value="Anti-Pycsar_Apyc1"/>
    <property type="match status" value="1"/>
</dbReference>
<evidence type="ECO:0000313" key="10">
    <source>
        <dbReference type="EMBL" id="PJF47813.1"/>
    </source>
</evidence>
<evidence type="ECO:0000256" key="4">
    <source>
        <dbReference type="ARBA" id="ARBA00022723"/>
    </source>
</evidence>
<gene>
    <name evidence="8" type="primary">rnz</name>
    <name evidence="10" type="ORF">CUN48_06680</name>
</gene>
<dbReference type="AlphaFoldDB" id="A0A2M8QDD3"/>
<evidence type="ECO:0000256" key="5">
    <source>
        <dbReference type="ARBA" id="ARBA00022759"/>
    </source>
</evidence>
<evidence type="ECO:0000313" key="11">
    <source>
        <dbReference type="Proteomes" id="UP000230790"/>
    </source>
</evidence>
<feature type="binding site" evidence="8">
    <location>
        <position position="212"/>
    </location>
    <ligand>
        <name>Zn(2+)</name>
        <dbReference type="ChEBI" id="CHEBI:29105"/>
        <label>2</label>
        <note>catalytic</note>
    </ligand>
</feature>
<keyword evidence="6 8" id="KW-0378">Hydrolase</keyword>
<dbReference type="HAMAP" id="MF_01818">
    <property type="entry name" value="RNase_Z_BN"/>
    <property type="match status" value="1"/>
</dbReference>
<feature type="binding site" evidence="8">
    <location>
        <position position="66"/>
    </location>
    <ligand>
        <name>Zn(2+)</name>
        <dbReference type="ChEBI" id="CHEBI:29105"/>
        <label>2</label>
        <note>catalytic</note>
    </ligand>
</feature>
<protein>
    <recommendedName>
        <fullName evidence="8">Ribonuclease Z</fullName>
        <shortName evidence="8">RNase Z</shortName>
        <ecNumber evidence="8">3.1.26.11</ecNumber>
    </recommendedName>
    <alternativeName>
        <fullName evidence="8">tRNA 3 endonuclease</fullName>
    </alternativeName>
    <alternativeName>
        <fullName evidence="8">tRNase Z</fullName>
    </alternativeName>
</protein>
<feature type="binding site" evidence="8">
    <location>
        <position position="141"/>
    </location>
    <ligand>
        <name>Zn(2+)</name>
        <dbReference type="ChEBI" id="CHEBI:29105"/>
        <label>1</label>
        <note>catalytic</note>
    </ligand>
</feature>
<feature type="binding site" evidence="8">
    <location>
        <position position="212"/>
    </location>
    <ligand>
        <name>Zn(2+)</name>
        <dbReference type="ChEBI" id="CHEBI:29105"/>
        <label>1</label>
        <note>catalytic</note>
    </ligand>
</feature>
<dbReference type="GO" id="GO:0042781">
    <property type="term" value="F:3'-tRNA processing endoribonuclease activity"/>
    <property type="evidence" value="ECO:0007669"/>
    <property type="project" value="UniProtKB-UniRule"/>
</dbReference>
<evidence type="ECO:0000259" key="9">
    <source>
        <dbReference type="SMART" id="SM00849"/>
    </source>
</evidence>
<feature type="active site" description="Proton acceptor" evidence="8">
    <location>
        <position position="65"/>
    </location>
</feature>
<evidence type="ECO:0000256" key="8">
    <source>
        <dbReference type="HAMAP-Rule" id="MF_01818"/>
    </source>
</evidence>
<dbReference type="InterPro" id="IPR001279">
    <property type="entry name" value="Metallo-B-lactamas"/>
</dbReference>
<dbReference type="Proteomes" id="UP000230790">
    <property type="component" value="Unassembled WGS sequence"/>
</dbReference>
<dbReference type="InterPro" id="IPR013471">
    <property type="entry name" value="RNase_Z/BN"/>
</dbReference>
<comment type="subunit">
    <text evidence="1 8">Homodimer.</text>
</comment>
<proteinExistence type="inferred from homology"/>
<sequence>MFEITFLGTAASAPLPKRGLSSVIVAHDEYRFMVDCGEGTQRQLLSSGLGFRRLENILITHAHLDHILGLAGILSTLGQWETIDRMTIYGGRSALDRIEDLIYRIVFRGTRPPIQLNLVEIKPGIILEGEDFDVVAFPVQHRGPDCFGFVFQEHSRRPFLNDKATALGVPQGPERRDLVRGLPITLADGRIIRPDDVLGELQPGAKLVMTGDIGETNGLEQVARNAHALVTEATYLDADLPLARQNSHITVGLAARLARNANVKQLILTHISGRYRERDLEAEARAIFPNTVIARDFDTFKVKAE</sequence>
<feature type="binding site" evidence="8">
    <location>
        <position position="270"/>
    </location>
    <ligand>
        <name>Zn(2+)</name>
        <dbReference type="ChEBI" id="CHEBI:29105"/>
        <label>2</label>
        <note>catalytic</note>
    </ligand>
</feature>
<evidence type="ECO:0000256" key="1">
    <source>
        <dbReference type="ARBA" id="ARBA00011738"/>
    </source>
</evidence>
<evidence type="ECO:0000256" key="6">
    <source>
        <dbReference type="ARBA" id="ARBA00022801"/>
    </source>
</evidence>
<reference evidence="10 11" key="1">
    <citation type="submission" date="2017-11" db="EMBL/GenBank/DDBJ databases">
        <title>Evolution of Phototrophy in the Chloroflexi Phylum Driven by Horizontal Gene Transfer.</title>
        <authorList>
            <person name="Ward L.M."/>
            <person name="Hemp J."/>
            <person name="Shih P.M."/>
            <person name="Mcglynn S.E."/>
            <person name="Fischer W."/>
        </authorList>
    </citation>
    <scope>NUCLEOTIDE SEQUENCE [LARGE SCALE GENOMIC DNA]</scope>
    <source>
        <strain evidence="10">JP3_7</strain>
    </source>
</reference>
<keyword evidence="4 8" id="KW-0479">Metal-binding</keyword>
<keyword evidence="7 8" id="KW-0862">Zinc</keyword>
<feature type="binding site" evidence="8">
    <location>
        <position position="61"/>
    </location>
    <ligand>
        <name>Zn(2+)</name>
        <dbReference type="ChEBI" id="CHEBI:29105"/>
        <label>1</label>
        <note>catalytic</note>
    </ligand>
</feature>
<organism evidence="10 11">
    <name type="scientific">Candidatus Thermofonsia Clade 3 bacterium</name>
    <dbReference type="NCBI Taxonomy" id="2364212"/>
    <lineage>
        <taxon>Bacteria</taxon>
        <taxon>Bacillati</taxon>
        <taxon>Chloroflexota</taxon>
        <taxon>Candidatus Thermofontia</taxon>
        <taxon>Candidatus Thermofonsia Clade 3</taxon>
    </lineage>
</organism>
<dbReference type="SUPFAM" id="SSF56281">
    <property type="entry name" value="Metallo-hydrolase/oxidoreductase"/>
    <property type="match status" value="1"/>
</dbReference>
<accession>A0A2M8QDD3</accession>
<comment type="cofactor">
    <cofactor evidence="8">
        <name>Zn(2+)</name>
        <dbReference type="ChEBI" id="CHEBI:29105"/>
    </cofactor>
    <text evidence="8">Binds 2 Zn(2+) ions.</text>
</comment>
<name>A0A2M8QDD3_9CHLR</name>
<feature type="domain" description="Metallo-beta-lactamase" evidence="9">
    <location>
        <begin position="19"/>
        <end position="201"/>
    </location>
</feature>
<dbReference type="SMART" id="SM00849">
    <property type="entry name" value="Lactamase_B"/>
    <property type="match status" value="1"/>
</dbReference>
<keyword evidence="5 8" id="KW-0255">Endonuclease</keyword>
<dbReference type="CDD" id="cd07717">
    <property type="entry name" value="RNaseZ_ZiPD-like_MBL-fold"/>
    <property type="match status" value="1"/>
</dbReference>
<evidence type="ECO:0000256" key="7">
    <source>
        <dbReference type="ARBA" id="ARBA00022833"/>
    </source>
</evidence>
<dbReference type="EMBL" id="PGTN01000034">
    <property type="protein sequence ID" value="PJF47813.1"/>
    <property type="molecule type" value="Genomic_DNA"/>
</dbReference>
<evidence type="ECO:0000256" key="2">
    <source>
        <dbReference type="ARBA" id="ARBA00022694"/>
    </source>
</evidence>
<evidence type="ECO:0000256" key="3">
    <source>
        <dbReference type="ARBA" id="ARBA00022722"/>
    </source>
</evidence>
<feature type="binding site" evidence="8">
    <location>
        <position position="65"/>
    </location>
    <ligand>
        <name>Zn(2+)</name>
        <dbReference type="ChEBI" id="CHEBI:29105"/>
        <label>2</label>
        <note>catalytic</note>
    </ligand>
</feature>
<comment type="function">
    <text evidence="8">Zinc phosphodiesterase, which displays some tRNA 3'-processing endonuclease activity. Probably involved in tRNA maturation, by removing a 3'-trailer from precursor tRNA.</text>
</comment>
<keyword evidence="3 8" id="KW-0540">Nuclease</keyword>
<feature type="binding site" evidence="8">
    <location>
        <position position="63"/>
    </location>
    <ligand>
        <name>Zn(2+)</name>
        <dbReference type="ChEBI" id="CHEBI:29105"/>
        <label>1</label>
        <note>catalytic</note>
    </ligand>
</feature>
<dbReference type="PANTHER" id="PTHR46018">
    <property type="entry name" value="ZINC PHOSPHODIESTERASE ELAC PROTEIN 1"/>
    <property type="match status" value="1"/>
</dbReference>
<comment type="catalytic activity">
    <reaction evidence="8">
        <text>Endonucleolytic cleavage of RNA, removing extra 3' nucleotides from tRNA precursor, generating 3' termini of tRNAs. A 3'-hydroxy group is left at the tRNA terminus and a 5'-phosphoryl group is left at the trailer molecule.</text>
        <dbReference type="EC" id="3.1.26.11"/>
    </reaction>
</comment>
<dbReference type="Gene3D" id="3.60.15.10">
    <property type="entry name" value="Ribonuclease Z/Hydroxyacylglutathione hydrolase-like"/>
    <property type="match status" value="1"/>
</dbReference>
<comment type="similarity">
    <text evidence="8">Belongs to the RNase Z family.</text>
</comment>
<dbReference type="PANTHER" id="PTHR46018:SF7">
    <property type="entry name" value="RIBONUCLEASE Z"/>
    <property type="match status" value="1"/>
</dbReference>
<dbReference type="EC" id="3.1.26.11" evidence="8"/>
<keyword evidence="2 8" id="KW-0819">tRNA processing</keyword>
<dbReference type="GO" id="GO:0008270">
    <property type="term" value="F:zinc ion binding"/>
    <property type="evidence" value="ECO:0007669"/>
    <property type="project" value="UniProtKB-UniRule"/>
</dbReference>
<dbReference type="InterPro" id="IPR036866">
    <property type="entry name" value="RibonucZ/Hydroxyglut_hydro"/>
</dbReference>
<dbReference type="NCBIfam" id="NF000801">
    <property type="entry name" value="PRK00055.1-3"/>
    <property type="match status" value="1"/>
</dbReference>